<evidence type="ECO:0000313" key="2">
    <source>
        <dbReference type="Proteomes" id="UP000464178"/>
    </source>
</evidence>
<accession>A0A6P2CTY9</accession>
<protein>
    <submittedName>
        <fullName evidence="1">Repeat-companion domain protein</fullName>
    </submittedName>
</protein>
<dbReference type="KEGG" id="gms:SOIL9_53410"/>
<dbReference type="RefSeq" id="WP_162667250.1">
    <property type="nucleotide sequence ID" value="NZ_LR593886.1"/>
</dbReference>
<dbReference type="NCBIfam" id="TIGR02996">
    <property type="entry name" value="rpt_mate_G_obs"/>
    <property type="match status" value="1"/>
</dbReference>
<dbReference type="AlphaFoldDB" id="A0A6P2CTY9"/>
<organism evidence="1 2">
    <name type="scientific">Gemmata massiliana</name>
    <dbReference type="NCBI Taxonomy" id="1210884"/>
    <lineage>
        <taxon>Bacteria</taxon>
        <taxon>Pseudomonadati</taxon>
        <taxon>Planctomycetota</taxon>
        <taxon>Planctomycetia</taxon>
        <taxon>Gemmatales</taxon>
        <taxon>Gemmataceae</taxon>
        <taxon>Gemmata</taxon>
    </lineage>
</organism>
<keyword evidence="2" id="KW-1185">Reference proteome</keyword>
<reference evidence="1 2" key="1">
    <citation type="submission" date="2019-05" db="EMBL/GenBank/DDBJ databases">
        <authorList>
            <consortium name="Science for Life Laboratories"/>
        </authorList>
    </citation>
    <scope>NUCLEOTIDE SEQUENCE [LARGE SCALE GENOMIC DNA]</scope>
    <source>
        <strain evidence="1">Soil9</strain>
    </source>
</reference>
<name>A0A6P2CTY9_9BACT</name>
<dbReference type="InterPro" id="IPR014338">
    <property type="entry name" value="CHP02996_rpt-companion-dom"/>
</dbReference>
<evidence type="ECO:0000313" key="1">
    <source>
        <dbReference type="EMBL" id="VTR92373.1"/>
    </source>
</evidence>
<dbReference type="EMBL" id="LR593886">
    <property type="protein sequence ID" value="VTR92373.1"/>
    <property type="molecule type" value="Genomic_DNA"/>
</dbReference>
<proteinExistence type="predicted"/>
<dbReference type="Proteomes" id="UP000464178">
    <property type="component" value="Chromosome"/>
</dbReference>
<sequence>MPPPGYEPFLKAICDNPDDDTVRLVYADWLEENGDPERAEFIRLQIAYPSRPAEFDAGYARMEELRKLHSGKWRAELPQVNGVTYGQFRRGFLDRVTFRNFQGFVARGDKLLAQIPACEVRLAQIQAGDIGTLLSSPHVSRITLVRINAGIASPVVIERLVTTEWEWGLQELDITAWGPNAINPHPRPMITDREALLLARATVFPRLWSLRLTGTILSSGAYGELAERFGNGFWTGSESPRIRFT</sequence>
<gene>
    <name evidence="1" type="ORF">SOIL9_53410</name>
</gene>